<sequence length="94" mass="10731">MSHAVGCKGIQSRTKNTKIVNDYDECHKGLKDYKWLKGKIGGGGYRNPDLNRTELKGNMTEKSSSRPDCSNPRRKEEKPEMKIMCKGRLMRGKE</sequence>
<dbReference type="AlphaFoldDB" id="A0A0A0KX61"/>
<accession>A0A0A0KX61</accession>
<name>A0A0A0KX61_CUCSA</name>
<gene>
    <name evidence="2" type="ORF">Csa_4G055340</name>
</gene>
<feature type="region of interest" description="Disordered" evidence="1">
    <location>
        <begin position="46"/>
        <end position="80"/>
    </location>
</feature>
<proteinExistence type="predicted"/>
<reference evidence="2 3" key="1">
    <citation type="journal article" date="2009" name="Nat. Genet.">
        <title>The genome of the cucumber, Cucumis sativus L.</title>
        <authorList>
            <person name="Huang S."/>
            <person name="Li R."/>
            <person name="Zhang Z."/>
            <person name="Li L."/>
            <person name="Gu X."/>
            <person name="Fan W."/>
            <person name="Lucas W.J."/>
            <person name="Wang X."/>
            <person name="Xie B."/>
            <person name="Ni P."/>
            <person name="Ren Y."/>
            <person name="Zhu H."/>
            <person name="Li J."/>
            <person name="Lin K."/>
            <person name="Jin W."/>
            <person name="Fei Z."/>
            <person name="Li G."/>
            <person name="Staub J."/>
            <person name="Kilian A."/>
            <person name="van der Vossen E.A."/>
            <person name="Wu Y."/>
            <person name="Guo J."/>
            <person name="He J."/>
            <person name="Jia Z."/>
            <person name="Ren Y."/>
            <person name="Tian G."/>
            <person name="Lu Y."/>
            <person name="Ruan J."/>
            <person name="Qian W."/>
            <person name="Wang M."/>
            <person name="Huang Q."/>
            <person name="Li B."/>
            <person name="Xuan Z."/>
            <person name="Cao J."/>
            <person name="Asan"/>
            <person name="Wu Z."/>
            <person name="Zhang J."/>
            <person name="Cai Q."/>
            <person name="Bai Y."/>
            <person name="Zhao B."/>
            <person name="Han Y."/>
            <person name="Li Y."/>
            <person name="Li X."/>
            <person name="Wang S."/>
            <person name="Shi Q."/>
            <person name="Liu S."/>
            <person name="Cho W.K."/>
            <person name="Kim J.Y."/>
            <person name="Xu Y."/>
            <person name="Heller-Uszynska K."/>
            <person name="Miao H."/>
            <person name="Cheng Z."/>
            <person name="Zhang S."/>
            <person name="Wu J."/>
            <person name="Yang Y."/>
            <person name="Kang H."/>
            <person name="Li M."/>
            <person name="Liang H."/>
            <person name="Ren X."/>
            <person name="Shi Z."/>
            <person name="Wen M."/>
            <person name="Jian M."/>
            <person name="Yang H."/>
            <person name="Zhang G."/>
            <person name="Yang Z."/>
            <person name="Chen R."/>
            <person name="Liu S."/>
            <person name="Li J."/>
            <person name="Ma L."/>
            <person name="Liu H."/>
            <person name="Zhou Y."/>
            <person name="Zhao J."/>
            <person name="Fang X."/>
            <person name="Li G."/>
            <person name="Fang L."/>
            <person name="Li Y."/>
            <person name="Liu D."/>
            <person name="Zheng H."/>
            <person name="Zhang Y."/>
            <person name="Qin N."/>
            <person name="Li Z."/>
            <person name="Yang G."/>
            <person name="Yang S."/>
            <person name="Bolund L."/>
            <person name="Kristiansen K."/>
            <person name="Zheng H."/>
            <person name="Li S."/>
            <person name="Zhang X."/>
            <person name="Yang H."/>
            <person name="Wang J."/>
            <person name="Sun R."/>
            <person name="Zhang B."/>
            <person name="Jiang S."/>
            <person name="Wang J."/>
            <person name="Du Y."/>
            <person name="Li S."/>
        </authorList>
    </citation>
    <scope>NUCLEOTIDE SEQUENCE [LARGE SCALE GENOMIC DNA]</scope>
    <source>
        <strain evidence="3">cv. 9930</strain>
    </source>
</reference>
<protein>
    <submittedName>
        <fullName evidence="2">Uncharacterized protein</fullName>
    </submittedName>
</protein>
<organism evidence="2 3">
    <name type="scientific">Cucumis sativus</name>
    <name type="common">Cucumber</name>
    <dbReference type="NCBI Taxonomy" id="3659"/>
    <lineage>
        <taxon>Eukaryota</taxon>
        <taxon>Viridiplantae</taxon>
        <taxon>Streptophyta</taxon>
        <taxon>Embryophyta</taxon>
        <taxon>Tracheophyta</taxon>
        <taxon>Spermatophyta</taxon>
        <taxon>Magnoliopsida</taxon>
        <taxon>eudicotyledons</taxon>
        <taxon>Gunneridae</taxon>
        <taxon>Pentapetalae</taxon>
        <taxon>rosids</taxon>
        <taxon>fabids</taxon>
        <taxon>Cucurbitales</taxon>
        <taxon>Cucurbitaceae</taxon>
        <taxon>Benincaseae</taxon>
        <taxon>Cucumis</taxon>
    </lineage>
</organism>
<dbReference type="Gramene" id="KGN53439">
    <property type="protein sequence ID" value="KGN53439"/>
    <property type="gene ID" value="Csa_4G055340"/>
</dbReference>
<reference evidence="2 3" key="3">
    <citation type="journal article" date="2010" name="BMC Genomics">
        <title>Transcriptome sequencing and comparative analysis of cucumber flowers with different sex types.</title>
        <authorList>
            <person name="Guo S."/>
            <person name="Zheng Y."/>
            <person name="Joung J.G."/>
            <person name="Liu S."/>
            <person name="Zhang Z."/>
            <person name="Crasta O.R."/>
            <person name="Sobral B.W."/>
            <person name="Xu Y."/>
            <person name="Huang S."/>
            <person name="Fei Z."/>
        </authorList>
    </citation>
    <scope>NUCLEOTIDE SEQUENCE [LARGE SCALE GENOMIC DNA]</scope>
    <source>
        <strain evidence="3">cv. 9930</strain>
    </source>
</reference>
<evidence type="ECO:0000256" key="1">
    <source>
        <dbReference type="SAM" id="MobiDB-lite"/>
    </source>
</evidence>
<evidence type="ECO:0000313" key="2">
    <source>
        <dbReference type="EMBL" id="KGN53439.1"/>
    </source>
</evidence>
<feature type="compositionally biased region" description="Basic and acidic residues" evidence="1">
    <location>
        <begin position="71"/>
        <end position="80"/>
    </location>
</feature>
<reference evidence="2 3" key="4">
    <citation type="journal article" date="2011" name="BMC Genomics">
        <title>RNA-Seq improves annotation of protein-coding genes in the cucumber genome.</title>
        <authorList>
            <person name="Li Z."/>
            <person name="Zhang Z."/>
            <person name="Yan P."/>
            <person name="Huang S."/>
            <person name="Fei Z."/>
            <person name="Lin K."/>
        </authorList>
    </citation>
    <scope>NUCLEOTIDE SEQUENCE [LARGE SCALE GENOMIC DNA]</scope>
    <source>
        <strain evidence="3">cv. 9930</strain>
    </source>
</reference>
<dbReference type="Proteomes" id="UP000029981">
    <property type="component" value="Chromosome 4"/>
</dbReference>
<evidence type="ECO:0000313" key="3">
    <source>
        <dbReference type="Proteomes" id="UP000029981"/>
    </source>
</evidence>
<reference evidence="2 3" key="2">
    <citation type="journal article" date="2009" name="PLoS ONE">
        <title>An integrated genetic and cytogenetic map of the cucumber genome.</title>
        <authorList>
            <person name="Ren Y."/>
            <person name="Zhang Z."/>
            <person name="Liu J."/>
            <person name="Staub J.E."/>
            <person name="Han Y."/>
            <person name="Cheng Z."/>
            <person name="Li X."/>
            <person name="Lu J."/>
            <person name="Miao H."/>
            <person name="Kang H."/>
            <person name="Xie B."/>
            <person name="Gu X."/>
            <person name="Wang X."/>
            <person name="Du Y."/>
            <person name="Jin W."/>
            <person name="Huang S."/>
        </authorList>
    </citation>
    <scope>NUCLEOTIDE SEQUENCE [LARGE SCALE GENOMIC DNA]</scope>
    <source>
        <strain evidence="3">cv. 9930</strain>
    </source>
</reference>
<dbReference type="EMBL" id="CM002925">
    <property type="protein sequence ID" value="KGN53439.1"/>
    <property type="molecule type" value="Genomic_DNA"/>
</dbReference>
<keyword evidence="3" id="KW-1185">Reference proteome</keyword>